<dbReference type="InterPro" id="IPR054467">
    <property type="entry name" value="YkoP-like_dom"/>
</dbReference>
<dbReference type="OrthoDB" id="1951946at2"/>
<evidence type="ECO:0000313" key="3">
    <source>
        <dbReference type="Proteomes" id="UP000186795"/>
    </source>
</evidence>
<dbReference type="Pfam" id="PF22790">
    <property type="entry name" value="YkoP"/>
    <property type="match status" value="1"/>
</dbReference>
<gene>
    <name evidence="2" type="ORF">SAMN05421790_11819</name>
</gene>
<dbReference type="EMBL" id="FTOD01000018">
    <property type="protein sequence ID" value="SIT17835.1"/>
    <property type="molecule type" value="Genomic_DNA"/>
</dbReference>
<organism evidence="2 3">
    <name type="scientific">Kroppenstedtia eburnea</name>
    <dbReference type="NCBI Taxonomy" id="714067"/>
    <lineage>
        <taxon>Bacteria</taxon>
        <taxon>Bacillati</taxon>
        <taxon>Bacillota</taxon>
        <taxon>Bacilli</taxon>
        <taxon>Bacillales</taxon>
        <taxon>Thermoactinomycetaceae</taxon>
        <taxon>Kroppenstedtia</taxon>
    </lineage>
</organism>
<dbReference type="Proteomes" id="UP000186795">
    <property type="component" value="Unassembled WGS sequence"/>
</dbReference>
<evidence type="ECO:0000259" key="1">
    <source>
        <dbReference type="Pfam" id="PF22790"/>
    </source>
</evidence>
<evidence type="ECO:0000313" key="2">
    <source>
        <dbReference type="EMBL" id="SIT17835.1"/>
    </source>
</evidence>
<keyword evidence="3" id="KW-1185">Reference proteome</keyword>
<name>A0A1N7Q4S5_9BACL</name>
<dbReference type="AlphaFoldDB" id="A0A1N7Q4S5"/>
<accession>A0A1N7Q4S5</accession>
<dbReference type="RefSeq" id="WP_076526484.1">
    <property type="nucleotide sequence ID" value="NZ_CP048103.1"/>
</dbReference>
<protein>
    <recommendedName>
        <fullName evidence="1">YkoP-like domain-containing protein</fullName>
    </recommendedName>
</protein>
<feature type="domain" description="YkoP-like" evidence="1">
    <location>
        <begin position="5"/>
        <end position="191"/>
    </location>
</feature>
<proteinExistence type="predicted"/>
<sequence>MITGAFLAAWQWVDKLYYWATRLQYVDRTHHNLFRVVVKPYRGETLITRDGVRLEKGDWYAKLHLHNFRIAQLLMETRRNRGKRAEIGIELLILRQIRSSFPALAEFLENHPRSNQIRVLLGTTFLHPGSEHLGFDAREIPGVIRMRLKSFFLKWILVSCHPRGWRRPRNYKHPLIPKRVFISREEFNRRYSPAGLK</sequence>
<reference evidence="3" key="1">
    <citation type="submission" date="2017-01" db="EMBL/GenBank/DDBJ databases">
        <authorList>
            <person name="Varghese N."/>
            <person name="Submissions S."/>
        </authorList>
    </citation>
    <scope>NUCLEOTIDE SEQUENCE [LARGE SCALE GENOMIC DNA]</scope>
    <source>
        <strain evidence="3">DSM 45196</strain>
    </source>
</reference>